<name>A0A9J6EAE1_RHIMP</name>
<sequence length="417" mass="45728">MAHDAASNHELANEKYCGVESPQSQLRTSRPGRPKPSLEFDSMPLAEEAHVGGGNREPDAFTSFKRAKSTDKFAEQRLEPGDKRLGSSVVFQLQRSVSCHRSSLEGTFSERIRVTDLWVRKLHLLADFELKDTSTFENIQCHSEGRLHTLASSPSKRPRTFTNGPFDDTVDDFNLDMLGIQGTATVRPVPQILSGNQCTPSEQNTKGETERASAEYVNLQGSEASVLQDEFQPLLAATPDLDGEQPLTQQLSSRSSTPSSGMLSLEPARAISDDSLTGEQENARPTTDARSSYATATRTYTLPIYVKHAGTEQRCATCSGNAPITMVEKRPPFAMRLWRLPIPGNRKPRAHSFPPPSRLREPRGTFSVGDAAAGRRRSEARSSTTSSGLSGRPKMPPEFRDSAPPSEATKTKLPAKF</sequence>
<feature type="compositionally biased region" description="Polar residues" evidence="1">
    <location>
        <begin position="193"/>
        <end position="204"/>
    </location>
</feature>
<evidence type="ECO:0000256" key="1">
    <source>
        <dbReference type="SAM" id="MobiDB-lite"/>
    </source>
</evidence>
<feature type="compositionally biased region" description="Low complexity" evidence="1">
    <location>
        <begin position="381"/>
        <end position="392"/>
    </location>
</feature>
<feature type="region of interest" description="Disordered" evidence="1">
    <location>
        <begin position="343"/>
        <end position="417"/>
    </location>
</feature>
<dbReference type="EMBL" id="JABSTU010000005">
    <property type="protein sequence ID" value="KAH8031294.1"/>
    <property type="molecule type" value="Genomic_DNA"/>
</dbReference>
<organism evidence="2 3">
    <name type="scientific">Rhipicephalus microplus</name>
    <name type="common">Cattle tick</name>
    <name type="synonym">Boophilus microplus</name>
    <dbReference type="NCBI Taxonomy" id="6941"/>
    <lineage>
        <taxon>Eukaryota</taxon>
        <taxon>Metazoa</taxon>
        <taxon>Ecdysozoa</taxon>
        <taxon>Arthropoda</taxon>
        <taxon>Chelicerata</taxon>
        <taxon>Arachnida</taxon>
        <taxon>Acari</taxon>
        <taxon>Parasitiformes</taxon>
        <taxon>Ixodida</taxon>
        <taxon>Ixodoidea</taxon>
        <taxon>Ixodidae</taxon>
        <taxon>Rhipicephalinae</taxon>
        <taxon>Rhipicephalus</taxon>
        <taxon>Boophilus</taxon>
    </lineage>
</organism>
<feature type="compositionally biased region" description="Basic and acidic residues" evidence="1">
    <location>
        <begin position="1"/>
        <end position="13"/>
    </location>
</feature>
<dbReference type="AlphaFoldDB" id="A0A9J6EAE1"/>
<gene>
    <name evidence="2" type="ORF">HPB51_015229</name>
</gene>
<protein>
    <submittedName>
        <fullName evidence="2">Uncharacterized protein</fullName>
    </submittedName>
</protein>
<comment type="caution">
    <text evidence="2">The sequence shown here is derived from an EMBL/GenBank/DDBJ whole genome shotgun (WGS) entry which is preliminary data.</text>
</comment>
<dbReference type="Proteomes" id="UP000821866">
    <property type="component" value="Chromosome 3"/>
</dbReference>
<feature type="region of interest" description="Disordered" evidence="1">
    <location>
        <begin position="1"/>
        <end position="66"/>
    </location>
</feature>
<proteinExistence type="predicted"/>
<evidence type="ECO:0000313" key="2">
    <source>
        <dbReference type="EMBL" id="KAH8031294.1"/>
    </source>
</evidence>
<reference evidence="2" key="2">
    <citation type="submission" date="2021-09" db="EMBL/GenBank/DDBJ databases">
        <authorList>
            <person name="Jia N."/>
            <person name="Wang J."/>
            <person name="Shi W."/>
            <person name="Du L."/>
            <person name="Sun Y."/>
            <person name="Zhan W."/>
            <person name="Jiang J."/>
            <person name="Wang Q."/>
            <person name="Zhang B."/>
            <person name="Ji P."/>
            <person name="Sakyi L.B."/>
            <person name="Cui X."/>
            <person name="Yuan T."/>
            <person name="Jiang B."/>
            <person name="Yang W."/>
            <person name="Lam T.T.-Y."/>
            <person name="Chang Q."/>
            <person name="Ding S."/>
            <person name="Wang X."/>
            <person name="Zhu J."/>
            <person name="Ruan X."/>
            <person name="Zhao L."/>
            <person name="Wei J."/>
            <person name="Que T."/>
            <person name="Du C."/>
            <person name="Cheng J."/>
            <person name="Dai P."/>
            <person name="Han X."/>
            <person name="Huang E."/>
            <person name="Gao Y."/>
            <person name="Liu J."/>
            <person name="Shao H."/>
            <person name="Ye R."/>
            <person name="Li L."/>
            <person name="Wei W."/>
            <person name="Wang X."/>
            <person name="Wang C."/>
            <person name="Huo Q."/>
            <person name="Li W."/>
            <person name="Guo W."/>
            <person name="Chen H."/>
            <person name="Chen S."/>
            <person name="Zhou L."/>
            <person name="Zhou L."/>
            <person name="Ni X."/>
            <person name="Tian J."/>
            <person name="Zhou Y."/>
            <person name="Sheng Y."/>
            <person name="Liu T."/>
            <person name="Pan Y."/>
            <person name="Xia L."/>
            <person name="Li J."/>
            <person name="Zhao F."/>
            <person name="Cao W."/>
        </authorList>
    </citation>
    <scope>NUCLEOTIDE SEQUENCE</scope>
    <source>
        <strain evidence="2">Rmic-2018</strain>
        <tissue evidence="2">Larvae</tissue>
    </source>
</reference>
<reference evidence="2" key="1">
    <citation type="journal article" date="2020" name="Cell">
        <title>Large-Scale Comparative Analyses of Tick Genomes Elucidate Their Genetic Diversity and Vector Capacities.</title>
        <authorList>
            <consortium name="Tick Genome and Microbiome Consortium (TIGMIC)"/>
            <person name="Jia N."/>
            <person name="Wang J."/>
            <person name="Shi W."/>
            <person name="Du L."/>
            <person name="Sun Y."/>
            <person name="Zhan W."/>
            <person name="Jiang J.F."/>
            <person name="Wang Q."/>
            <person name="Zhang B."/>
            <person name="Ji P."/>
            <person name="Bell-Sakyi L."/>
            <person name="Cui X.M."/>
            <person name="Yuan T.T."/>
            <person name="Jiang B.G."/>
            <person name="Yang W.F."/>
            <person name="Lam T.T."/>
            <person name="Chang Q.C."/>
            <person name="Ding S.J."/>
            <person name="Wang X.J."/>
            <person name="Zhu J.G."/>
            <person name="Ruan X.D."/>
            <person name="Zhao L."/>
            <person name="Wei J.T."/>
            <person name="Ye R.Z."/>
            <person name="Que T.C."/>
            <person name="Du C.H."/>
            <person name="Zhou Y.H."/>
            <person name="Cheng J.X."/>
            <person name="Dai P.F."/>
            <person name="Guo W.B."/>
            <person name="Han X.H."/>
            <person name="Huang E.J."/>
            <person name="Li L.F."/>
            <person name="Wei W."/>
            <person name="Gao Y.C."/>
            <person name="Liu J.Z."/>
            <person name="Shao H.Z."/>
            <person name="Wang X."/>
            <person name="Wang C.C."/>
            <person name="Yang T.C."/>
            <person name="Huo Q.B."/>
            <person name="Li W."/>
            <person name="Chen H.Y."/>
            <person name="Chen S.E."/>
            <person name="Zhou L.G."/>
            <person name="Ni X.B."/>
            <person name="Tian J.H."/>
            <person name="Sheng Y."/>
            <person name="Liu T."/>
            <person name="Pan Y.S."/>
            <person name="Xia L.Y."/>
            <person name="Li J."/>
            <person name="Zhao F."/>
            <person name="Cao W.C."/>
        </authorList>
    </citation>
    <scope>NUCLEOTIDE SEQUENCE</scope>
    <source>
        <strain evidence="2">Rmic-2018</strain>
    </source>
</reference>
<evidence type="ECO:0000313" key="3">
    <source>
        <dbReference type="Proteomes" id="UP000821866"/>
    </source>
</evidence>
<feature type="region of interest" description="Disordered" evidence="1">
    <location>
        <begin position="191"/>
        <end position="212"/>
    </location>
</feature>
<feature type="compositionally biased region" description="Polar residues" evidence="1">
    <location>
        <begin position="274"/>
        <end position="294"/>
    </location>
</feature>
<keyword evidence="3" id="KW-1185">Reference proteome</keyword>
<accession>A0A9J6EAE1</accession>
<feature type="compositionally biased region" description="Low complexity" evidence="1">
    <location>
        <begin position="246"/>
        <end position="265"/>
    </location>
</feature>
<feature type="region of interest" description="Disordered" evidence="1">
    <location>
        <begin position="239"/>
        <end position="294"/>
    </location>
</feature>